<dbReference type="Pfam" id="PF13302">
    <property type="entry name" value="Acetyltransf_3"/>
    <property type="match status" value="1"/>
</dbReference>
<gene>
    <name evidence="2" type="ORF">GCM10011512_29590</name>
</gene>
<dbReference type="PANTHER" id="PTHR43441">
    <property type="entry name" value="RIBOSOMAL-PROTEIN-SERINE ACETYLTRANSFERASE"/>
    <property type="match status" value="1"/>
</dbReference>
<dbReference type="Proteomes" id="UP000597761">
    <property type="component" value="Unassembled WGS sequence"/>
</dbReference>
<sequence length="194" mass="20931">MPETSLRPVAVVPLIEGETVRLRPLREDDVPALVENCRDEQARRFVPVPLDYTEDDALTFLRRTVPDGWREGSGHVFAVADPADDVLLGTVGLHAFRATTADVGVNIGPAARGRGVGTAACRLLIDYAVEGLGLRTLYWQAFVGNVASLALARRLGFTLHAELPGFAALRGEPVDVWLLGLSARTGGPEPREKL</sequence>
<organism evidence="2 3">
    <name type="scientific">Tersicoccus solisilvae</name>
    <dbReference type="NCBI Taxonomy" id="1882339"/>
    <lineage>
        <taxon>Bacteria</taxon>
        <taxon>Bacillati</taxon>
        <taxon>Actinomycetota</taxon>
        <taxon>Actinomycetes</taxon>
        <taxon>Micrococcales</taxon>
        <taxon>Micrococcaceae</taxon>
        <taxon>Tersicoccus</taxon>
    </lineage>
</organism>
<evidence type="ECO:0000259" key="1">
    <source>
        <dbReference type="PROSITE" id="PS51186"/>
    </source>
</evidence>
<reference evidence="3" key="1">
    <citation type="journal article" date="2019" name="Int. J. Syst. Evol. Microbiol.">
        <title>The Global Catalogue of Microorganisms (GCM) 10K type strain sequencing project: providing services to taxonomists for standard genome sequencing and annotation.</title>
        <authorList>
            <consortium name="The Broad Institute Genomics Platform"/>
            <consortium name="The Broad Institute Genome Sequencing Center for Infectious Disease"/>
            <person name="Wu L."/>
            <person name="Ma J."/>
        </authorList>
    </citation>
    <scope>NUCLEOTIDE SEQUENCE [LARGE SCALE GENOMIC DNA]</scope>
    <source>
        <strain evidence="3">CGMCC 1.15480</strain>
    </source>
</reference>
<dbReference type="InterPro" id="IPR016181">
    <property type="entry name" value="Acyl_CoA_acyltransferase"/>
</dbReference>
<dbReference type="EMBL" id="BMJI01000033">
    <property type="protein sequence ID" value="GGD00821.1"/>
    <property type="molecule type" value="Genomic_DNA"/>
</dbReference>
<comment type="caution">
    <text evidence="2">The sequence shown here is derived from an EMBL/GenBank/DDBJ whole genome shotgun (WGS) entry which is preliminary data.</text>
</comment>
<dbReference type="RefSeq" id="WP_188669208.1">
    <property type="nucleotide sequence ID" value="NZ_BMJI01000033.1"/>
</dbReference>
<dbReference type="SUPFAM" id="SSF55729">
    <property type="entry name" value="Acyl-CoA N-acyltransferases (Nat)"/>
    <property type="match status" value="1"/>
</dbReference>
<dbReference type="InterPro" id="IPR051908">
    <property type="entry name" value="Ribosomal_N-acetyltransferase"/>
</dbReference>
<keyword evidence="3" id="KW-1185">Reference proteome</keyword>
<name>A0ABQ1PPW9_9MICC</name>
<dbReference type="Gene3D" id="3.40.630.30">
    <property type="match status" value="1"/>
</dbReference>
<dbReference type="PANTHER" id="PTHR43441:SF10">
    <property type="entry name" value="ACETYLTRANSFERASE"/>
    <property type="match status" value="1"/>
</dbReference>
<protein>
    <submittedName>
        <fullName evidence="2">Acetyltransferase</fullName>
    </submittedName>
</protein>
<accession>A0ABQ1PPW9</accession>
<feature type="domain" description="N-acetyltransferase" evidence="1">
    <location>
        <begin position="20"/>
        <end position="184"/>
    </location>
</feature>
<evidence type="ECO:0000313" key="2">
    <source>
        <dbReference type="EMBL" id="GGD00821.1"/>
    </source>
</evidence>
<evidence type="ECO:0000313" key="3">
    <source>
        <dbReference type="Proteomes" id="UP000597761"/>
    </source>
</evidence>
<dbReference type="InterPro" id="IPR000182">
    <property type="entry name" value="GNAT_dom"/>
</dbReference>
<dbReference type="PROSITE" id="PS51186">
    <property type="entry name" value="GNAT"/>
    <property type="match status" value="1"/>
</dbReference>
<proteinExistence type="predicted"/>